<dbReference type="Pfam" id="PF00067">
    <property type="entry name" value="p450"/>
    <property type="match status" value="1"/>
</dbReference>
<dbReference type="InterPro" id="IPR002401">
    <property type="entry name" value="Cyt_P450_E_grp-I"/>
</dbReference>
<keyword evidence="2 5" id="KW-0479">Metal-binding</keyword>
<keyword evidence="5" id="KW-0503">Monooxygenase</keyword>
<dbReference type="InterPro" id="IPR001128">
    <property type="entry name" value="Cyt_P450"/>
</dbReference>
<proteinExistence type="inferred from homology"/>
<gene>
    <name evidence="7" type="ORF">CSSPTR1EN2_LOCUS22206</name>
</gene>
<feature type="transmembrane region" description="Helical" evidence="6">
    <location>
        <begin position="33"/>
        <end position="51"/>
    </location>
</feature>
<keyword evidence="6" id="KW-0472">Membrane</keyword>
<dbReference type="SUPFAM" id="SSF48264">
    <property type="entry name" value="Cytochrome P450"/>
    <property type="match status" value="1"/>
</dbReference>
<protein>
    <recommendedName>
        <fullName evidence="9">Cytochrome P450</fullName>
    </recommendedName>
</protein>
<reference evidence="7" key="1">
    <citation type="submission" date="2024-02" db="EMBL/GenBank/DDBJ databases">
        <authorList>
            <consortium name="ELIXIR-Norway"/>
            <consortium name="Elixir Norway"/>
        </authorList>
    </citation>
    <scope>NUCLEOTIDE SEQUENCE</scope>
</reference>
<evidence type="ECO:0000256" key="4">
    <source>
        <dbReference type="ARBA" id="ARBA00023004"/>
    </source>
</evidence>
<keyword evidence="6" id="KW-0812">Transmembrane</keyword>
<keyword evidence="5" id="KW-0349">Heme</keyword>
<dbReference type="CDD" id="cd20618">
    <property type="entry name" value="CYP71_clan"/>
    <property type="match status" value="1"/>
</dbReference>
<dbReference type="InterPro" id="IPR017972">
    <property type="entry name" value="Cyt_P450_CS"/>
</dbReference>
<evidence type="ECO:0000313" key="7">
    <source>
        <dbReference type="EMBL" id="CAK9234416.1"/>
    </source>
</evidence>
<evidence type="ECO:0000256" key="6">
    <source>
        <dbReference type="SAM" id="Phobius"/>
    </source>
</evidence>
<dbReference type="EMBL" id="OZ019900">
    <property type="protein sequence ID" value="CAK9234416.1"/>
    <property type="molecule type" value="Genomic_DNA"/>
</dbReference>
<evidence type="ECO:0000256" key="3">
    <source>
        <dbReference type="ARBA" id="ARBA00023002"/>
    </source>
</evidence>
<evidence type="ECO:0000256" key="2">
    <source>
        <dbReference type="ARBA" id="ARBA00022723"/>
    </source>
</evidence>
<organism evidence="7 8">
    <name type="scientific">Sphagnum troendelagicum</name>
    <dbReference type="NCBI Taxonomy" id="128251"/>
    <lineage>
        <taxon>Eukaryota</taxon>
        <taxon>Viridiplantae</taxon>
        <taxon>Streptophyta</taxon>
        <taxon>Embryophyta</taxon>
        <taxon>Bryophyta</taxon>
        <taxon>Sphagnophytina</taxon>
        <taxon>Sphagnopsida</taxon>
        <taxon>Sphagnales</taxon>
        <taxon>Sphagnaceae</taxon>
        <taxon>Sphagnum</taxon>
    </lineage>
</organism>
<dbReference type="InterPro" id="IPR036396">
    <property type="entry name" value="Cyt_P450_sf"/>
</dbReference>
<keyword evidence="6" id="KW-1133">Transmembrane helix</keyword>
<keyword evidence="4 5" id="KW-0408">Iron</keyword>
<dbReference type="Gene3D" id="1.10.630.10">
    <property type="entry name" value="Cytochrome P450"/>
    <property type="match status" value="1"/>
</dbReference>
<evidence type="ECO:0008006" key="9">
    <source>
        <dbReference type="Google" id="ProtNLM"/>
    </source>
</evidence>
<dbReference type="Proteomes" id="UP001497512">
    <property type="component" value="Chromosome 8"/>
</dbReference>
<dbReference type="PANTHER" id="PTHR47944">
    <property type="entry name" value="CYTOCHROME P450 98A9"/>
    <property type="match status" value="1"/>
</dbReference>
<evidence type="ECO:0000256" key="1">
    <source>
        <dbReference type="ARBA" id="ARBA00010617"/>
    </source>
</evidence>
<sequence length="543" mass="61040">MDVGGKFGQSSVGRISAINLSTLEWAFGKHGDIVVALVGIVTGLMFVVLFVTQRKKLRLPQGPRSLPIIGNIHQLANDAHTFLWQEAKKYGPIMYLRLGSEGLVVASSAEVALEFLKVQDKVWAGRESTTGMDMFTYNHLDIVGAPYGPYWLHLRKICTMELFTTKRLESFCPPRTDEFNQMIKSIMDDVEQGKIVNLAVKLGHVAMNNITRMLLNKRFYGLDASAQHQAYKFQELTFDLPNLATTRSIGDFVPWLKWVIIVSGLKSRMMKVKARADVLLQEFLEVKKNGKIINMKNDDVHYEDFVDVLMAQPSQDGTGHLSDNSIKAVILDMLVAGTDTASNTLEWAIAELLCHPHCAKKLQAELDEVVGKDRIVTESDIPNLPYLNAVLKEVLRLYPPLPLNVTHVALEDTTVRGFDFVAGTRLCVNIYAIQRDPTWWERPLEFDPERFMKNPEINPLGSHFQFIPFGTGRRQCPGLMLGLLFVQIGLARLMQSFDFTLPNGQDPATLDMTEKFGGTMPRQNPLQVVCKPRMPKSLYKGSS</sequence>
<dbReference type="PRINTS" id="PR00463">
    <property type="entry name" value="EP450I"/>
</dbReference>
<comment type="similarity">
    <text evidence="1 5">Belongs to the cytochrome P450 family.</text>
</comment>
<dbReference type="PRINTS" id="PR00385">
    <property type="entry name" value="P450"/>
</dbReference>
<name>A0ABP0V084_9BRYO</name>
<evidence type="ECO:0000256" key="5">
    <source>
        <dbReference type="RuleBase" id="RU000461"/>
    </source>
</evidence>
<keyword evidence="3 5" id="KW-0560">Oxidoreductase</keyword>
<accession>A0ABP0V084</accession>
<evidence type="ECO:0000313" key="8">
    <source>
        <dbReference type="Proteomes" id="UP001497512"/>
    </source>
</evidence>
<keyword evidence="8" id="KW-1185">Reference proteome</keyword>
<dbReference type="PANTHER" id="PTHR47944:SF16">
    <property type="entry name" value="CYTOCHROME P450 FAMILY 1 SUBFAMILY A POLYPEPTIDE 1"/>
    <property type="match status" value="1"/>
</dbReference>
<dbReference type="PROSITE" id="PS00086">
    <property type="entry name" value="CYTOCHROME_P450"/>
    <property type="match status" value="1"/>
</dbReference>